<proteinExistence type="predicted"/>
<evidence type="ECO:0000313" key="1">
    <source>
        <dbReference type="EMBL" id="KAG8555568.1"/>
    </source>
</evidence>
<name>A0AAV7ABV8_ENGPU</name>
<keyword evidence="2" id="KW-1185">Reference proteome</keyword>
<protein>
    <submittedName>
        <fullName evidence="1">Uncharacterized protein</fullName>
    </submittedName>
</protein>
<dbReference type="EMBL" id="WNYA01000009">
    <property type="protein sequence ID" value="KAG8555568.1"/>
    <property type="molecule type" value="Genomic_DNA"/>
</dbReference>
<accession>A0AAV7ABV8</accession>
<evidence type="ECO:0000313" key="2">
    <source>
        <dbReference type="Proteomes" id="UP000824782"/>
    </source>
</evidence>
<organism evidence="1 2">
    <name type="scientific">Engystomops pustulosus</name>
    <name type="common">Tungara frog</name>
    <name type="synonym">Physalaemus pustulosus</name>
    <dbReference type="NCBI Taxonomy" id="76066"/>
    <lineage>
        <taxon>Eukaryota</taxon>
        <taxon>Metazoa</taxon>
        <taxon>Chordata</taxon>
        <taxon>Craniata</taxon>
        <taxon>Vertebrata</taxon>
        <taxon>Euteleostomi</taxon>
        <taxon>Amphibia</taxon>
        <taxon>Batrachia</taxon>
        <taxon>Anura</taxon>
        <taxon>Neobatrachia</taxon>
        <taxon>Hyloidea</taxon>
        <taxon>Leptodactylidae</taxon>
        <taxon>Leiuperinae</taxon>
        <taxon>Engystomops</taxon>
    </lineage>
</organism>
<sequence>MFSCGLQNTPHPAPYKPKSTETSVVHLIFAFDLFLRITCRLVLKPVGEALAQSTDTIWSLPSSIQPGCNESPRFSFSKWFQPMEICCLRHNVQWTYYKEFLCCSCIMLNQ</sequence>
<comment type="caution">
    <text evidence="1">The sequence shown here is derived from an EMBL/GenBank/DDBJ whole genome shotgun (WGS) entry which is preliminary data.</text>
</comment>
<gene>
    <name evidence="1" type="ORF">GDO81_017748</name>
</gene>
<dbReference type="AlphaFoldDB" id="A0AAV7ABV8"/>
<reference evidence="1" key="1">
    <citation type="thesis" date="2020" institute="ProQuest LLC" country="789 East Eisenhower Parkway, Ann Arbor, MI, USA">
        <title>Comparative Genomics and Chromosome Evolution.</title>
        <authorList>
            <person name="Mudd A.B."/>
        </authorList>
    </citation>
    <scope>NUCLEOTIDE SEQUENCE</scope>
    <source>
        <strain evidence="1">237g6f4</strain>
        <tissue evidence="1">Blood</tissue>
    </source>
</reference>
<dbReference type="Proteomes" id="UP000824782">
    <property type="component" value="Unassembled WGS sequence"/>
</dbReference>